<sequence>MAHGLNRIFTSGIVWDPREPLPAELQPRHRRYAPSHGPYDGQVKAPTLNTAYFALNGAAGRSNLARRIREKPPTRFTRQEEGRNVLPPLFVKVDASIVQDTAQVAVTQLFWNDSTIPIKEAAFTFPLPAGCTATDFSCQVGPNKIIKGTVKPRAEAREEFKRHIRTHDTAAGLLEQDTPEIFTTTLGNIPEKTTVKVSLTYITVLKHHTPEEYNAAESTNVPQGLTLEVEAVESEDITEITSPSHVIEVKRRHGTRNAESFADLAGEDGRSNVETVAVALPSGSMLLHKDFVLDIETAPDGNSENPQAWLEKHPTLPNHKALMLTIPPQFRRNSAAISDKDCTTAAALRDPLPHGSFGLHGRKFNIWCFGDYHISWRPQSVDYTESTLTSALSWVETTFSADMGGTELLPAIQAIVQARDKSLVTDVIVLTDGETWYLDQTLDYIHKMRGLTEGRVGGGYAEVVQDASHGGWEHRVVSMAKAALLSAHLGPLHPTFEIQDQDGNTRTSTLADAKRSPADVSALVQFDRNRIYFLCDSVAESESITSVKVEMMANQENKSFVIPVTVLEKRDTMLHKLAARSMLDDLERGRSHIHLGPNQLYRGTLAETAAVRKEAEEIATKWSLLSKWTSFFLAEEPYSPPKRIRSWMEWLWPQTPREMTFYSHDGTPSELACLNQLIQVLLLQVDLTRRTGPRWGARLLQGNPGSQYHRTKCPTLALLTDFQLDHTGALSKVTG</sequence>
<dbReference type="Proteomes" id="UP001628179">
    <property type="component" value="Unassembled WGS sequence"/>
</dbReference>
<dbReference type="PANTHER" id="PTHR45737">
    <property type="entry name" value="VON WILLEBRAND FACTOR A DOMAIN-CONTAINING PROTEIN 5A"/>
    <property type="match status" value="1"/>
</dbReference>
<gene>
    <name evidence="2" type="ORF">MFIFM68171_04740</name>
</gene>
<evidence type="ECO:0000313" key="3">
    <source>
        <dbReference type="Proteomes" id="UP001628179"/>
    </source>
</evidence>
<dbReference type="PANTHER" id="PTHR45737:SF6">
    <property type="entry name" value="VON WILLEBRAND FACTOR A DOMAIN-CONTAINING PROTEIN 5A"/>
    <property type="match status" value="1"/>
</dbReference>
<dbReference type="Pfam" id="PF13768">
    <property type="entry name" value="VWA_3"/>
    <property type="match status" value="1"/>
</dbReference>
<proteinExistence type="predicted"/>
<evidence type="ECO:0000259" key="1">
    <source>
        <dbReference type="PROSITE" id="PS51468"/>
    </source>
</evidence>
<feature type="domain" description="VIT" evidence="1">
    <location>
        <begin position="72"/>
        <end position="203"/>
    </location>
</feature>
<dbReference type="RefSeq" id="XP_070916261.1">
    <property type="nucleotide sequence ID" value="XM_071060160.1"/>
</dbReference>
<name>A0ABQ0GA04_9PEZI</name>
<evidence type="ECO:0000313" key="2">
    <source>
        <dbReference type="EMBL" id="GAB1314530.1"/>
    </source>
</evidence>
<dbReference type="PROSITE" id="PS51468">
    <property type="entry name" value="VIT"/>
    <property type="match status" value="1"/>
</dbReference>
<accession>A0ABQ0GA04</accession>
<organism evidence="2 3">
    <name type="scientific">Madurella fahalii</name>
    <dbReference type="NCBI Taxonomy" id="1157608"/>
    <lineage>
        <taxon>Eukaryota</taxon>
        <taxon>Fungi</taxon>
        <taxon>Dikarya</taxon>
        <taxon>Ascomycota</taxon>
        <taxon>Pezizomycotina</taxon>
        <taxon>Sordariomycetes</taxon>
        <taxon>Sordariomycetidae</taxon>
        <taxon>Sordariales</taxon>
        <taxon>Sordariales incertae sedis</taxon>
        <taxon>Madurella</taxon>
    </lineage>
</organism>
<keyword evidence="3" id="KW-1185">Reference proteome</keyword>
<dbReference type="InterPro" id="IPR013694">
    <property type="entry name" value="VIT"/>
</dbReference>
<dbReference type="InterPro" id="IPR002035">
    <property type="entry name" value="VWF_A"/>
</dbReference>
<comment type="caution">
    <text evidence="2">The sequence shown here is derived from an EMBL/GenBank/DDBJ whole genome shotgun (WGS) entry which is preliminary data.</text>
</comment>
<reference evidence="2 3" key="1">
    <citation type="submission" date="2024-09" db="EMBL/GenBank/DDBJ databases">
        <title>Itraconazole resistance in Madurella fahalii resulting from another homologue of gene encoding cytochrome P450 14-alpha sterol demethylase (CYP51).</title>
        <authorList>
            <person name="Yoshioka I."/>
            <person name="Fahal A.H."/>
            <person name="Kaneko S."/>
            <person name="Yaguchi T."/>
        </authorList>
    </citation>
    <scope>NUCLEOTIDE SEQUENCE [LARGE SCALE GENOMIC DNA]</scope>
    <source>
        <strain evidence="2 3">IFM 68171</strain>
    </source>
</reference>
<dbReference type="GeneID" id="98175483"/>
<dbReference type="EMBL" id="BAAFSV010000002">
    <property type="protein sequence ID" value="GAB1314530.1"/>
    <property type="molecule type" value="Genomic_DNA"/>
</dbReference>
<dbReference type="SMART" id="SM00609">
    <property type="entry name" value="VIT"/>
    <property type="match status" value="1"/>
</dbReference>
<protein>
    <recommendedName>
        <fullName evidence="1">VIT domain-containing protein</fullName>
    </recommendedName>
</protein>
<dbReference type="Pfam" id="PF08487">
    <property type="entry name" value="VIT"/>
    <property type="match status" value="1"/>
</dbReference>